<feature type="compositionally biased region" description="Basic and acidic residues" evidence="2">
    <location>
        <begin position="1173"/>
        <end position="1187"/>
    </location>
</feature>
<dbReference type="FunFam" id="3.30.70.270:FF:000020">
    <property type="entry name" value="Transposon Tf2-6 polyprotein-like Protein"/>
    <property type="match status" value="1"/>
</dbReference>
<gene>
    <name evidence="4" type="ORF">CBR_g4577</name>
</gene>
<feature type="compositionally biased region" description="Basic and acidic residues" evidence="2">
    <location>
        <begin position="143"/>
        <end position="162"/>
    </location>
</feature>
<dbReference type="Gene3D" id="3.30.420.10">
    <property type="entry name" value="Ribonuclease H-like superfamily/Ribonuclease H"/>
    <property type="match status" value="1"/>
</dbReference>
<dbReference type="PANTHER" id="PTHR37984:SF5">
    <property type="entry name" value="PROTEIN NYNRIN-LIKE"/>
    <property type="match status" value="1"/>
</dbReference>
<protein>
    <recommendedName>
        <fullName evidence="3">Integrase catalytic domain-containing protein</fullName>
    </recommendedName>
</protein>
<feature type="domain" description="Integrase catalytic" evidence="3">
    <location>
        <begin position="893"/>
        <end position="1050"/>
    </location>
</feature>
<sequence>MTVRCIRGKTLGKGMATEEGIDDHQSGGNQGTNGVGERNEGSARDRKSAKPEGTREDGKDLSTGESSGKAGGSKRGPQENKERGNNMRTSPRNSAGTTPKKTKVSDARRKLTEIEKRTAKFKARLIEQMMVGDEEDPQGAGSREGRRISQDEARYGGKDNSHKGTPNKKGKDKDDPPAGGTKNAMTPPAIDSDTSRLPATPKIKERRKPGRSRGKARKGKGLVLLEKQRGSKEGEGTSAIGEAGSSEGGLKRIKGRFDAKLVPPVRIHTVQHECWNDKGPAYEFGITSEVTDLLRAKIDSFVVEPTGSPYANKWFVFRKPNKTLRWIQDLQKLNAVTIRDAGSLPQEDLLVESHVGRSIYSLIDLYSGYDQLPLDARDRAYTAMHTSVGQLQMQVTPIGFTNAVAEAQRRMLAIAGDMFPKKCEPYIDDNPIKGARYKDEAEVQPGVRKFVWDHLQDIKDLLQRFLVYNITASEPKSILVIPEVTILGFRCGAYGRKPDPTKTDKISQWPTPLRTTTEVRAFLGVVGFWRIFIKGFAKIAEPIRAMIREGGTMEWTEDREAAAQTLKDILSSDQVTLAAPCFNDEVGQPFILETDGGPMAVGGVLIQKSEEGKERPIRFESRTLNSAERRYSQFKKEVLAILYCLKTFQAYLFGRRFILRIDPTNVVRALKNYKPIDPTVDRWIGFIWQFDYKVKRIAGLRNRADGLSRDSWGAEVGAREELMAMAVEGGRDVVMTLAETWAQKECQYLVNKTREEQDTDQKEQEFFLIQMYEGIFREIGLLLVGNKQPMEVSSKAREEAEKYVLRNGHLFKKEEGMMPRRVVCGKSRQLDVIQAMHDGLAGGHRSSKGTLAKIVPLYFWPGMAGLVATYSQTCLMCQERSSTRVYEPLRPTRVLGPGHLVHLDLVVMPLSTDGFRYILDARDNLSGYVEAVALKRKTGKVVADWVEDFYLRHPFVRRFIADNGTNFVNQEVLNRLKILCVPIKIIEPYHPEANAPVERGHRTLKNTIAKLAADDLGNWSQYLRQAVFSENVTPKRTTGCIPAALWYGREIDFPVEVLVPTWNRLDDDPHLTTEEVITACCQQVVENEEALDELVDRVMDSRMRDKARGGKKQGTGDPSPLREGEPIVLPSESYTNGEEERNPGKRQRLEEKEPIEVIDLSSEEEEDEVTIPTREERGREEDSGKEKDKWIAEFGPTFSDWFDQWGAILRYQWAMKGREKLSRGEDLSPTTFFSEGTLLQLQGIKRQMQPEMEDRARREARCGAAGQ</sequence>
<dbReference type="SUPFAM" id="SSF53098">
    <property type="entry name" value="Ribonuclease H-like"/>
    <property type="match status" value="1"/>
</dbReference>
<dbReference type="Pfam" id="PF00078">
    <property type="entry name" value="RVT_1"/>
    <property type="match status" value="1"/>
</dbReference>
<evidence type="ECO:0000256" key="1">
    <source>
        <dbReference type="ARBA" id="ARBA00023268"/>
    </source>
</evidence>
<dbReference type="CDD" id="cd01647">
    <property type="entry name" value="RT_LTR"/>
    <property type="match status" value="1"/>
</dbReference>
<feature type="compositionally biased region" description="Basic and acidic residues" evidence="2">
    <location>
        <begin position="1252"/>
        <end position="1261"/>
    </location>
</feature>
<feature type="region of interest" description="Disordered" evidence="2">
    <location>
        <begin position="1102"/>
        <end position="1187"/>
    </location>
</feature>
<dbReference type="Gene3D" id="1.10.340.70">
    <property type="match status" value="1"/>
</dbReference>
<dbReference type="GO" id="GO:0004519">
    <property type="term" value="F:endonuclease activity"/>
    <property type="evidence" value="ECO:0007669"/>
    <property type="project" value="UniProtKB-KW"/>
</dbReference>
<name>A0A388KI89_CHABU</name>
<dbReference type="Pfam" id="PF17919">
    <property type="entry name" value="RT_RNaseH_2"/>
    <property type="match status" value="1"/>
</dbReference>
<dbReference type="Gramene" id="GBG69746">
    <property type="protein sequence ID" value="GBG69746"/>
    <property type="gene ID" value="CBR_g4577"/>
</dbReference>
<feature type="compositionally biased region" description="Basic and acidic residues" evidence="2">
    <location>
        <begin position="103"/>
        <end position="118"/>
    </location>
</feature>
<feature type="compositionally biased region" description="Basic and acidic residues" evidence="2">
    <location>
        <begin position="1138"/>
        <end position="1155"/>
    </location>
</feature>
<proteinExistence type="predicted"/>
<dbReference type="AlphaFoldDB" id="A0A388KI89"/>
<feature type="compositionally biased region" description="Basic residues" evidence="2">
    <location>
        <begin position="204"/>
        <end position="220"/>
    </location>
</feature>
<dbReference type="GO" id="GO:0003676">
    <property type="term" value="F:nucleic acid binding"/>
    <property type="evidence" value="ECO:0007669"/>
    <property type="project" value="InterPro"/>
</dbReference>
<dbReference type="PANTHER" id="PTHR37984">
    <property type="entry name" value="PROTEIN CBG26694"/>
    <property type="match status" value="1"/>
</dbReference>
<dbReference type="CDD" id="cd09274">
    <property type="entry name" value="RNase_HI_RT_Ty3"/>
    <property type="match status" value="1"/>
</dbReference>
<dbReference type="GO" id="GO:0015074">
    <property type="term" value="P:DNA integration"/>
    <property type="evidence" value="ECO:0007669"/>
    <property type="project" value="InterPro"/>
</dbReference>
<feature type="region of interest" description="Disordered" evidence="2">
    <location>
        <begin position="1"/>
        <end position="247"/>
    </location>
</feature>
<dbReference type="OrthoDB" id="5425374at2759"/>
<evidence type="ECO:0000313" key="5">
    <source>
        <dbReference type="Proteomes" id="UP000265515"/>
    </source>
</evidence>
<evidence type="ECO:0000259" key="3">
    <source>
        <dbReference type="PROSITE" id="PS50994"/>
    </source>
</evidence>
<dbReference type="InterPro" id="IPR043502">
    <property type="entry name" value="DNA/RNA_pol_sf"/>
</dbReference>
<dbReference type="Gene3D" id="3.10.10.10">
    <property type="entry name" value="HIV Type 1 Reverse Transcriptase, subunit A, domain 1"/>
    <property type="match status" value="1"/>
</dbReference>
<feature type="compositionally biased region" description="Basic and acidic residues" evidence="2">
    <location>
        <begin position="76"/>
        <end position="85"/>
    </location>
</feature>
<feature type="compositionally biased region" description="Basic and acidic residues" evidence="2">
    <location>
        <begin position="37"/>
        <end position="62"/>
    </location>
</feature>
<accession>A0A388KI89</accession>
<keyword evidence="5" id="KW-1185">Reference proteome</keyword>
<dbReference type="InterPro" id="IPR041577">
    <property type="entry name" value="RT_RNaseH_2"/>
</dbReference>
<dbReference type="PROSITE" id="PS50994">
    <property type="entry name" value="INTEGRASE"/>
    <property type="match status" value="1"/>
</dbReference>
<dbReference type="InterPro" id="IPR043128">
    <property type="entry name" value="Rev_trsase/Diguanyl_cyclase"/>
</dbReference>
<comment type="caution">
    <text evidence="4">The sequence shown here is derived from an EMBL/GenBank/DDBJ whole genome shotgun (WGS) entry which is preliminary data.</text>
</comment>
<dbReference type="SUPFAM" id="SSF56672">
    <property type="entry name" value="DNA/RNA polymerases"/>
    <property type="match status" value="1"/>
</dbReference>
<organism evidence="4 5">
    <name type="scientific">Chara braunii</name>
    <name type="common">Braun's stonewort</name>
    <dbReference type="NCBI Taxonomy" id="69332"/>
    <lineage>
        <taxon>Eukaryota</taxon>
        <taxon>Viridiplantae</taxon>
        <taxon>Streptophyta</taxon>
        <taxon>Charophyceae</taxon>
        <taxon>Charales</taxon>
        <taxon>Characeae</taxon>
        <taxon>Chara</taxon>
    </lineage>
</organism>
<feature type="region of interest" description="Disordered" evidence="2">
    <location>
        <begin position="1247"/>
        <end position="1267"/>
    </location>
</feature>
<feature type="compositionally biased region" description="Polar residues" evidence="2">
    <location>
        <begin position="86"/>
        <end position="99"/>
    </location>
</feature>
<dbReference type="GO" id="GO:0016787">
    <property type="term" value="F:hydrolase activity"/>
    <property type="evidence" value="ECO:0007669"/>
    <property type="project" value="UniProtKB-KW"/>
</dbReference>
<reference evidence="4 5" key="1">
    <citation type="journal article" date="2018" name="Cell">
        <title>The Chara Genome: Secondary Complexity and Implications for Plant Terrestrialization.</title>
        <authorList>
            <person name="Nishiyama T."/>
            <person name="Sakayama H."/>
            <person name="Vries J.D."/>
            <person name="Buschmann H."/>
            <person name="Saint-Marcoux D."/>
            <person name="Ullrich K.K."/>
            <person name="Haas F.B."/>
            <person name="Vanderstraeten L."/>
            <person name="Becker D."/>
            <person name="Lang D."/>
            <person name="Vosolsobe S."/>
            <person name="Rombauts S."/>
            <person name="Wilhelmsson P.K.I."/>
            <person name="Janitza P."/>
            <person name="Kern R."/>
            <person name="Heyl A."/>
            <person name="Rumpler F."/>
            <person name="Villalobos L.I.A.C."/>
            <person name="Clay J.M."/>
            <person name="Skokan R."/>
            <person name="Toyoda A."/>
            <person name="Suzuki Y."/>
            <person name="Kagoshima H."/>
            <person name="Schijlen E."/>
            <person name="Tajeshwar N."/>
            <person name="Catarino B."/>
            <person name="Hetherington A.J."/>
            <person name="Saltykova A."/>
            <person name="Bonnot C."/>
            <person name="Breuninger H."/>
            <person name="Symeonidi A."/>
            <person name="Radhakrishnan G.V."/>
            <person name="Van Nieuwerburgh F."/>
            <person name="Deforce D."/>
            <person name="Chang C."/>
            <person name="Karol K.G."/>
            <person name="Hedrich R."/>
            <person name="Ulvskov P."/>
            <person name="Glockner G."/>
            <person name="Delwiche C.F."/>
            <person name="Petrasek J."/>
            <person name="Van de Peer Y."/>
            <person name="Friml J."/>
            <person name="Beilby M."/>
            <person name="Dolan L."/>
            <person name="Kohara Y."/>
            <person name="Sugano S."/>
            <person name="Fujiyama A."/>
            <person name="Delaux P.-M."/>
            <person name="Quint M."/>
            <person name="TheiBen G."/>
            <person name="Hagemann M."/>
            <person name="Harholt J."/>
            <person name="Dunand C."/>
            <person name="Zachgo S."/>
            <person name="Langdale J."/>
            <person name="Maumus F."/>
            <person name="Straeten D.V.D."/>
            <person name="Gould S.B."/>
            <person name="Rensing S.A."/>
        </authorList>
    </citation>
    <scope>NUCLEOTIDE SEQUENCE [LARGE SCALE GENOMIC DNA]</scope>
    <source>
        <strain evidence="4 5">S276</strain>
    </source>
</reference>
<dbReference type="InterPro" id="IPR041588">
    <property type="entry name" value="Integrase_H2C2"/>
</dbReference>
<feature type="compositionally biased region" description="Basic and acidic residues" evidence="2">
    <location>
        <begin position="226"/>
        <end position="235"/>
    </location>
</feature>
<dbReference type="Proteomes" id="UP000265515">
    <property type="component" value="Unassembled WGS sequence"/>
</dbReference>
<dbReference type="InterPro" id="IPR050951">
    <property type="entry name" value="Retrovirus_Pol_polyprotein"/>
</dbReference>
<dbReference type="InterPro" id="IPR012337">
    <property type="entry name" value="RNaseH-like_sf"/>
</dbReference>
<dbReference type="Gene3D" id="3.10.20.370">
    <property type="match status" value="1"/>
</dbReference>
<dbReference type="Pfam" id="PF17921">
    <property type="entry name" value="Integrase_H2C2"/>
    <property type="match status" value="1"/>
</dbReference>
<evidence type="ECO:0000313" key="4">
    <source>
        <dbReference type="EMBL" id="GBG69746.1"/>
    </source>
</evidence>
<dbReference type="FunFam" id="3.10.20.370:FF:000001">
    <property type="entry name" value="Retrovirus-related Pol polyprotein from transposon 17.6-like protein"/>
    <property type="match status" value="1"/>
</dbReference>
<dbReference type="InterPro" id="IPR001584">
    <property type="entry name" value="Integrase_cat-core"/>
</dbReference>
<dbReference type="EMBL" id="BFEA01000119">
    <property type="protein sequence ID" value="GBG69746.1"/>
    <property type="molecule type" value="Genomic_DNA"/>
</dbReference>
<dbReference type="Gene3D" id="3.30.70.270">
    <property type="match status" value="2"/>
</dbReference>
<dbReference type="GO" id="GO:0003964">
    <property type="term" value="F:RNA-directed DNA polymerase activity"/>
    <property type="evidence" value="ECO:0007669"/>
    <property type="project" value="UniProtKB-KW"/>
</dbReference>
<evidence type="ECO:0000256" key="2">
    <source>
        <dbReference type="SAM" id="MobiDB-lite"/>
    </source>
</evidence>
<dbReference type="InterPro" id="IPR036397">
    <property type="entry name" value="RNaseH_sf"/>
</dbReference>
<dbReference type="InterPro" id="IPR000477">
    <property type="entry name" value="RT_dom"/>
</dbReference>
<keyword evidence="1" id="KW-0511">Multifunctional enzyme</keyword>
<feature type="compositionally biased region" description="Low complexity" evidence="2">
    <location>
        <begin position="236"/>
        <end position="245"/>
    </location>
</feature>